<dbReference type="SMART" id="SM00194">
    <property type="entry name" value="PTPc"/>
    <property type="match status" value="1"/>
</dbReference>
<feature type="compositionally biased region" description="Pro residues" evidence="1">
    <location>
        <begin position="110"/>
        <end position="120"/>
    </location>
</feature>
<evidence type="ECO:0000313" key="4">
    <source>
        <dbReference type="EMBL" id="ULU12155.1"/>
    </source>
</evidence>
<dbReference type="PROSITE" id="PS00383">
    <property type="entry name" value="TYR_PHOSPHATASE_1"/>
    <property type="match status" value="1"/>
</dbReference>
<protein>
    <submittedName>
        <fullName evidence="4">Uncharacterized protein</fullName>
    </submittedName>
</protein>
<dbReference type="Pfam" id="PF00102">
    <property type="entry name" value="Y_phosphatase"/>
    <property type="match status" value="1"/>
</dbReference>
<reference evidence="4 5" key="1">
    <citation type="submission" date="2022-05" db="EMBL/GenBank/DDBJ databases">
        <title>Chromosome-level reference genomes for two strains of Caenorhabditis briggsae: an improved platform for comparative genomics.</title>
        <authorList>
            <person name="Stevens L."/>
            <person name="Andersen E.C."/>
        </authorList>
    </citation>
    <scope>NUCLEOTIDE SEQUENCE [LARGE SCALE GENOMIC DNA]</scope>
    <source>
        <strain evidence="4">QX1410_ONT</strain>
        <tissue evidence="4">Whole-organism</tissue>
    </source>
</reference>
<gene>
    <name evidence="4" type="ORF">L3Y34_015475</name>
</gene>
<feature type="compositionally biased region" description="Low complexity" evidence="1">
    <location>
        <begin position="174"/>
        <end position="183"/>
    </location>
</feature>
<feature type="compositionally biased region" description="Pro residues" evidence="1">
    <location>
        <begin position="134"/>
        <end position="147"/>
    </location>
</feature>
<dbReference type="PROSITE" id="PS50056">
    <property type="entry name" value="TYR_PHOSPHATASE_2"/>
    <property type="match status" value="1"/>
</dbReference>
<feature type="domain" description="Tyrosine specific protein phosphatases" evidence="3">
    <location>
        <begin position="406"/>
        <end position="479"/>
    </location>
</feature>
<dbReference type="SMART" id="SM00404">
    <property type="entry name" value="PTPc_motif"/>
    <property type="match status" value="1"/>
</dbReference>
<feature type="region of interest" description="Disordered" evidence="1">
    <location>
        <begin position="1"/>
        <end position="218"/>
    </location>
</feature>
<evidence type="ECO:0000259" key="2">
    <source>
        <dbReference type="PROSITE" id="PS50055"/>
    </source>
</evidence>
<feature type="compositionally biased region" description="Pro residues" evidence="1">
    <location>
        <begin position="75"/>
        <end position="94"/>
    </location>
</feature>
<feature type="compositionally biased region" description="Pro residues" evidence="1">
    <location>
        <begin position="184"/>
        <end position="193"/>
    </location>
</feature>
<dbReference type="AlphaFoldDB" id="A0AAE9DTS5"/>
<evidence type="ECO:0000313" key="5">
    <source>
        <dbReference type="Proteomes" id="UP000827892"/>
    </source>
</evidence>
<feature type="compositionally biased region" description="Basic and acidic residues" evidence="1">
    <location>
        <begin position="194"/>
        <end position="205"/>
    </location>
</feature>
<evidence type="ECO:0000259" key="3">
    <source>
        <dbReference type="PROSITE" id="PS50056"/>
    </source>
</evidence>
<dbReference type="PRINTS" id="PR00700">
    <property type="entry name" value="PRTYPHPHTASE"/>
</dbReference>
<feature type="domain" description="Tyrosine-protein phosphatase" evidence="2">
    <location>
        <begin position="259"/>
        <end position="488"/>
    </location>
</feature>
<dbReference type="GO" id="GO:0004725">
    <property type="term" value="F:protein tyrosine phosphatase activity"/>
    <property type="evidence" value="ECO:0007669"/>
    <property type="project" value="InterPro"/>
</dbReference>
<dbReference type="Proteomes" id="UP000827892">
    <property type="component" value="Chromosome I"/>
</dbReference>
<dbReference type="InterPro" id="IPR029021">
    <property type="entry name" value="Prot-tyrosine_phosphatase-like"/>
</dbReference>
<feature type="compositionally biased region" description="Low complexity" evidence="1">
    <location>
        <begin position="151"/>
        <end position="165"/>
    </location>
</feature>
<sequence>MPPKAKKPPAGKKKSKASKRPSQTNLNVDNGRGRRNTERSVMQTLEQEEPTANNDGVQKPANGKPKDMTRTMMLPPAPMPNQIPPSTPQVPLPPAQGSQMPQVAPQMNPLVPPSRPPPQLPVQGSQIPQMQMPPATPMPPAPRPPPGVVNQSLASPSPSPSQAQLGPTKPPVVAPQQGVVAQPSPAPPAPPQEPFRKASREKDDGSVDMAETSDKKKKTDVINSWLRLVLQSGVEGLKKEYRDSFNEAPMERATVFLDNPTRNRYHNIPCCDTTRVKLADDPYFYIHANLVSSGPNPRRFICTQAPLNGTIEDFWKMVIVSGLEYIVMLCELVEKGKPKSAEYFPLKIGDTMKIGKLCTITKESSVDIDKTLSMSTMRISKPGDNNVAKIVKHIHWRNWPDHGVPDNFFSPFRLLTVVKSCTKPVVVHCSAGIGRTGTLVLILIVLESLCAPDFLGVPRLLTKLRDERFKSIQTEMQYLYVHRCILEYLVLKKYTYSREDYNKFAKEYEQTLAACAKE</sequence>
<name>A0AAE9DTS5_CAEBR</name>
<dbReference type="PANTHER" id="PTHR46163:SF9">
    <property type="entry name" value="PROTEIN-TYROSINE PHOSPHATASE"/>
    <property type="match status" value="1"/>
</dbReference>
<dbReference type="CDD" id="cd00047">
    <property type="entry name" value="PTPc"/>
    <property type="match status" value="1"/>
</dbReference>
<dbReference type="SUPFAM" id="SSF52799">
    <property type="entry name" value="(Phosphotyrosine protein) phosphatases II"/>
    <property type="match status" value="1"/>
</dbReference>
<dbReference type="Gene3D" id="3.90.190.10">
    <property type="entry name" value="Protein tyrosine phosphatase superfamily"/>
    <property type="match status" value="1"/>
</dbReference>
<dbReference type="PANTHER" id="PTHR46163">
    <property type="entry name" value="TYROSINE-PROTEIN PHOSPHATASE-RELATED"/>
    <property type="match status" value="1"/>
</dbReference>
<dbReference type="InterPro" id="IPR052782">
    <property type="entry name" value="Oocyte-zygote_transition_reg"/>
</dbReference>
<dbReference type="EMBL" id="CP090891">
    <property type="protein sequence ID" value="ULU12155.1"/>
    <property type="molecule type" value="Genomic_DNA"/>
</dbReference>
<organism evidence="4 5">
    <name type="scientific">Caenorhabditis briggsae</name>
    <dbReference type="NCBI Taxonomy" id="6238"/>
    <lineage>
        <taxon>Eukaryota</taxon>
        <taxon>Metazoa</taxon>
        <taxon>Ecdysozoa</taxon>
        <taxon>Nematoda</taxon>
        <taxon>Chromadorea</taxon>
        <taxon>Rhabditida</taxon>
        <taxon>Rhabditina</taxon>
        <taxon>Rhabditomorpha</taxon>
        <taxon>Rhabditoidea</taxon>
        <taxon>Rhabditidae</taxon>
        <taxon>Peloderinae</taxon>
        <taxon>Caenorhabditis</taxon>
    </lineage>
</organism>
<dbReference type="InterPro" id="IPR016130">
    <property type="entry name" value="Tyr_Pase_AS"/>
</dbReference>
<accession>A0AAE9DTS5</accession>
<evidence type="ECO:0000256" key="1">
    <source>
        <dbReference type="SAM" id="MobiDB-lite"/>
    </source>
</evidence>
<dbReference type="InterPro" id="IPR003595">
    <property type="entry name" value="Tyr_Pase_cat"/>
</dbReference>
<dbReference type="PROSITE" id="PS50055">
    <property type="entry name" value="TYR_PHOSPHATASE_PTP"/>
    <property type="match status" value="1"/>
</dbReference>
<dbReference type="InterPro" id="IPR000242">
    <property type="entry name" value="PTP_cat"/>
</dbReference>
<dbReference type="InterPro" id="IPR000387">
    <property type="entry name" value="Tyr_Pase_dom"/>
</dbReference>
<feature type="compositionally biased region" description="Polar residues" evidence="1">
    <location>
        <begin position="39"/>
        <end position="56"/>
    </location>
</feature>
<feature type="compositionally biased region" description="Basic residues" evidence="1">
    <location>
        <begin position="1"/>
        <end position="19"/>
    </location>
</feature>
<proteinExistence type="predicted"/>